<organism evidence="2">
    <name type="scientific">Eiseniibacteriota bacterium</name>
    <dbReference type="NCBI Taxonomy" id="2212470"/>
    <lineage>
        <taxon>Bacteria</taxon>
        <taxon>Candidatus Eiseniibacteriota</taxon>
    </lineage>
</organism>
<dbReference type="PANTHER" id="PTHR32063:SF0">
    <property type="entry name" value="SWARMING MOTILITY PROTEIN SWRC"/>
    <property type="match status" value="1"/>
</dbReference>
<keyword evidence="1" id="KW-0472">Membrane</keyword>
<dbReference type="SUPFAM" id="SSF82866">
    <property type="entry name" value="Multidrug efflux transporter AcrB transmembrane domain"/>
    <property type="match status" value="1"/>
</dbReference>
<feature type="transmembrane region" description="Helical" evidence="1">
    <location>
        <begin position="429"/>
        <end position="459"/>
    </location>
</feature>
<dbReference type="PRINTS" id="PR00702">
    <property type="entry name" value="ACRIFLAVINRP"/>
</dbReference>
<sequence>MGLLRIFVRRPVLTTMLLMAFIVLGVFSYNRMIIELFPNIEFPFVVVTTVYPGASPQEVESQVTKRIEDAVSTIANVKSLQSSSMENISQVFIEFELETDVDLDAIDVKDKVDAIQAEMPENAEEPIIMKFDFSSFPMMEIAVSAPRPLEEVYQVADKVIKERLSRINGVASVDLTGKREREIRVEVDPERLRAYSLSLYDVMGVLAGENLNIPAGHITRGPGEITLRMVGEVSSPDELGDLRLPIRSGGSIPLSEVADILDTTEELRESSTYNGQPVIGLSINKRSDGNTVLVAREVYKALDELARIIDPDIEVEITSNSATFTEESVAGVLQNILIGIMLTAILLLVFLHDWRQTIVAAIAMPASVVATFLLMEGSGFSLNVMTLMALGISIGTLVTNSIVVIENISRLVHDGMDPHEAAVRGTGEVGVAVMASTLTNIVVFTPIAFMSGIIGRFFIQFGLTVVYATIFSIVVSFTIVPMLAARLVRPKP</sequence>
<dbReference type="SUPFAM" id="SSF82693">
    <property type="entry name" value="Multidrug efflux transporter AcrB pore domain, PN1, PN2, PC1 and PC2 subdomains"/>
    <property type="match status" value="2"/>
</dbReference>
<dbReference type="SUPFAM" id="SSF82714">
    <property type="entry name" value="Multidrug efflux transporter AcrB TolC docking domain, DN and DC subdomains"/>
    <property type="match status" value="1"/>
</dbReference>
<evidence type="ECO:0000256" key="1">
    <source>
        <dbReference type="SAM" id="Phobius"/>
    </source>
</evidence>
<dbReference type="EMBL" id="DSEC01000375">
    <property type="protein sequence ID" value="HER43858.1"/>
    <property type="molecule type" value="Genomic_DNA"/>
</dbReference>
<proteinExistence type="predicted"/>
<dbReference type="Proteomes" id="UP000886069">
    <property type="component" value="Unassembled WGS sequence"/>
</dbReference>
<accession>A0A7V2AV63</accession>
<dbReference type="InterPro" id="IPR001036">
    <property type="entry name" value="Acrflvin-R"/>
</dbReference>
<dbReference type="Pfam" id="PF00873">
    <property type="entry name" value="ACR_tran"/>
    <property type="match status" value="1"/>
</dbReference>
<dbReference type="InterPro" id="IPR027463">
    <property type="entry name" value="AcrB_DN_DC_subdom"/>
</dbReference>
<feature type="transmembrane region" description="Helical" evidence="1">
    <location>
        <begin position="12"/>
        <end position="29"/>
    </location>
</feature>
<dbReference type="AlphaFoldDB" id="A0A7V2AV63"/>
<dbReference type="Gene3D" id="3.30.2090.10">
    <property type="entry name" value="Multidrug efflux transporter AcrB TolC docking domain, DN and DC subdomains"/>
    <property type="match status" value="1"/>
</dbReference>
<name>A0A7V2AV63_UNCEI</name>
<dbReference type="GO" id="GO:0005886">
    <property type="term" value="C:plasma membrane"/>
    <property type="evidence" value="ECO:0007669"/>
    <property type="project" value="TreeGrafter"/>
</dbReference>
<keyword evidence="1" id="KW-1133">Transmembrane helix</keyword>
<feature type="non-terminal residue" evidence="2">
    <location>
        <position position="492"/>
    </location>
</feature>
<dbReference type="Gene3D" id="1.20.1640.10">
    <property type="entry name" value="Multidrug efflux transporter AcrB transmembrane domain"/>
    <property type="match status" value="1"/>
</dbReference>
<evidence type="ECO:0000313" key="2">
    <source>
        <dbReference type="EMBL" id="HER43858.1"/>
    </source>
</evidence>
<feature type="transmembrane region" description="Helical" evidence="1">
    <location>
        <begin position="332"/>
        <end position="351"/>
    </location>
</feature>
<protein>
    <submittedName>
        <fullName evidence="2">Efflux RND transporter permease subunit</fullName>
    </submittedName>
</protein>
<dbReference type="Gene3D" id="3.30.70.1430">
    <property type="entry name" value="Multidrug efflux transporter AcrB pore domain"/>
    <property type="match status" value="1"/>
</dbReference>
<keyword evidence="1" id="KW-0812">Transmembrane</keyword>
<feature type="transmembrane region" description="Helical" evidence="1">
    <location>
        <begin position="387"/>
        <end position="408"/>
    </location>
</feature>
<comment type="caution">
    <text evidence="2">The sequence shown here is derived from an EMBL/GenBank/DDBJ whole genome shotgun (WGS) entry which is preliminary data.</text>
</comment>
<dbReference type="GO" id="GO:0042910">
    <property type="term" value="F:xenobiotic transmembrane transporter activity"/>
    <property type="evidence" value="ECO:0007669"/>
    <property type="project" value="TreeGrafter"/>
</dbReference>
<feature type="transmembrane region" description="Helical" evidence="1">
    <location>
        <begin position="358"/>
        <end position="375"/>
    </location>
</feature>
<reference evidence="2" key="1">
    <citation type="journal article" date="2020" name="mSystems">
        <title>Genome- and Community-Level Interaction Insights into Carbon Utilization and Element Cycling Functions of Hydrothermarchaeota in Hydrothermal Sediment.</title>
        <authorList>
            <person name="Zhou Z."/>
            <person name="Liu Y."/>
            <person name="Xu W."/>
            <person name="Pan J."/>
            <person name="Luo Z.H."/>
            <person name="Li M."/>
        </authorList>
    </citation>
    <scope>NUCLEOTIDE SEQUENCE [LARGE SCALE GENOMIC DNA]</scope>
    <source>
        <strain evidence="2">SpSt-1233</strain>
    </source>
</reference>
<gene>
    <name evidence="2" type="ORF">ENO08_05310</name>
</gene>
<feature type="transmembrane region" description="Helical" evidence="1">
    <location>
        <begin position="465"/>
        <end position="488"/>
    </location>
</feature>
<dbReference type="PANTHER" id="PTHR32063">
    <property type="match status" value="1"/>
</dbReference>
<dbReference type="Gene3D" id="3.30.70.1320">
    <property type="entry name" value="Multidrug efflux transporter AcrB pore domain like"/>
    <property type="match status" value="1"/>
</dbReference>